<sequence length="249" mass="28211">MLNIKIGILNLSNPLTRPLDDLIDWLQAEGFQIAVSPYLYDQQASPAQKAAVFNAWMRENVFDFVFDVSGGDLANTTIPYLDVEAYRQAKTVFAGYSDLTCVLNVLCVQKPAVLYQLRNHGRQRELLDWLRKENEDLLVQKGVYGGNIRCLLKLAGTGRFPDLTQKTLLLESFSGSSQRIESDFAQLAMMGVFTKIRALVLGRFTELFQSRDGRVELERIARQYYLGPIRFDDRIGHQYDAFAAVLGES</sequence>
<evidence type="ECO:0000313" key="2">
    <source>
        <dbReference type="Proteomes" id="UP000308836"/>
    </source>
</evidence>
<gene>
    <name evidence="1" type="ORF">E5336_10610</name>
</gene>
<accession>A0AC61R557</accession>
<reference evidence="1" key="1">
    <citation type="submission" date="2019-04" db="EMBL/GenBank/DDBJ databases">
        <title>Microbes associate with the intestines of laboratory mice.</title>
        <authorList>
            <person name="Navarre W."/>
            <person name="Wong E."/>
            <person name="Huang K."/>
            <person name="Tropini C."/>
            <person name="Ng K."/>
            <person name="Yu B."/>
        </authorList>
    </citation>
    <scope>NUCLEOTIDE SEQUENCE</scope>
    <source>
        <strain evidence="1">NM09_H32</strain>
    </source>
</reference>
<dbReference type="Proteomes" id="UP000308836">
    <property type="component" value="Unassembled WGS sequence"/>
</dbReference>
<keyword evidence="2" id="KW-1185">Reference proteome</keyword>
<dbReference type="EMBL" id="SRYG01000024">
    <property type="protein sequence ID" value="TGY65063.1"/>
    <property type="molecule type" value="Genomic_DNA"/>
</dbReference>
<name>A0AC61R557_9FIRM</name>
<comment type="caution">
    <text evidence="1">The sequence shown here is derived from an EMBL/GenBank/DDBJ whole genome shotgun (WGS) entry which is preliminary data.</text>
</comment>
<organism evidence="1 2">
    <name type="scientific">Dubosiella muris</name>
    <dbReference type="NCBI Taxonomy" id="3038133"/>
    <lineage>
        <taxon>Bacteria</taxon>
        <taxon>Bacillati</taxon>
        <taxon>Bacillota</taxon>
        <taxon>Erysipelotrichia</taxon>
        <taxon>Erysipelotrichales</taxon>
        <taxon>Erysipelotrichaceae</taxon>
        <taxon>Dubosiella</taxon>
    </lineage>
</organism>
<protein>
    <submittedName>
        <fullName evidence="1">Uncharacterized protein</fullName>
    </submittedName>
</protein>
<evidence type="ECO:0000313" key="1">
    <source>
        <dbReference type="EMBL" id="TGY65063.1"/>
    </source>
</evidence>
<proteinExistence type="predicted"/>